<feature type="domain" description="Gfo/Idh/MocA-like oxidoreductase N-terminal" evidence="1">
    <location>
        <begin position="6"/>
        <end position="124"/>
    </location>
</feature>
<dbReference type="RefSeq" id="WP_169455458.1">
    <property type="nucleotide sequence ID" value="NZ_CP051774.1"/>
</dbReference>
<dbReference type="PANTHER" id="PTHR43377">
    <property type="entry name" value="BILIVERDIN REDUCTASE A"/>
    <property type="match status" value="1"/>
</dbReference>
<dbReference type="SUPFAM" id="SSF55347">
    <property type="entry name" value="Glyceraldehyde-3-phosphate dehydrogenase-like, C-terminal domain"/>
    <property type="match status" value="1"/>
</dbReference>
<name>A0A858RKS3_9BACT</name>
<dbReference type="GO" id="GO:0000166">
    <property type="term" value="F:nucleotide binding"/>
    <property type="evidence" value="ECO:0007669"/>
    <property type="project" value="InterPro"/>
</dbReference>
<dbReference type="SUPFAM" id="SSF51735">
    <property type="entry name" value="NAD(P)-binding Rossmann-fold domains"/>
    <property type="match status" value="1"/>
</dbReference>
<dbReference type="InterPro" id="IPR000683">
    <property type="entry name" value="Gfo/Idh/MocA-like_OxRdtase_N"/>
</dbReference>
<evidence type="ECO:0000259" key="1">
    <source>
        <dbReference type="Pfam" id="PF01408"/>
    </source>
</evidence>
<evidence type="ECO:0000259" key="2">
    <source>
        <dbReference type="Pfam" id="PF22725"/>
    </source>
</evidence>
<dbReference type="Gene3D" id="3.30.360.10">
    <property type="entry name" value="Dihydrodipicolinate Reductase, domain 2"/>
    <property type="match status" value="1"/>
</dbReference>
<dbReference type="Gene3D" id="3.40.50.720">
    <property type="entry name" value="NAD(P)-binding Rossmann-like Domain"/>
    <property type="match status" value="1"/>
</dbReference>
<dbReference type="Pfam" id="PF22725">
    <property type="entry name" value="GFO_IDH_MocA_C3"/>
    <property type="match status" value="1"/>
</dbReference>
<dbReference type="InterPro" id="IPR036291">
    <property type="entry name" value="NAD(P)-bd_dom_sf"/>
</dbReference>
<evidence type="ECO:0000313" key="3">
    <source>
        <dbReference type="EMBL" id="QJE97058.1"/>
    </source>
</evidence>
<dbReference type="InterPro" id="IPR051450">
    <property type="entry name" value="Gfo/Idh/MocA_Oxidoreductases"/>
</dbReference>
<organism evidence="3 4">
    <name type="scientific">Luteolibacter luteus</name>
    <dbReference type="NCBI Taxonomy" id="2728835"/>
    <lineage>
        <taxon>Bacteria</taxon>
        <taxon>Pseudomonadati</taxon>
        <taxon>Verrucomicrobiota</taxon>
        <taxon>Verrucomicrobiia</taxon>
        <taxon>Verrucomicrobiales</taxon>
        <taxon>Verrucomicrobiaceae</taxon>
        <taxon>Luteolibacter</taxon>
    </lineage>
</organism>
<accession>A0A858RKS3</accession>
<gene>
    <name evidence="3" type="ORF">HHL09_15105</name>
</gene>
<dbReference type="Proteomes" id="UP000501812">
    <property type="component" value="Chromosome"/>
</dbReference>
<evidence type="ECO:0000313" key="4">
    <source>
        <dbReference type="Proteomes" id="UP000501812"/>
    </source>
</evidence>
<reference evidence="3 4" key="1">
    <citation type="submission" date="2020-04" db="EMBL/GenBank/DDBJ databases">
        <title>Luteolibacter sp. G-1-1-1 isolated from soil.</title>
        <authorList>
            <person name="Dahal R.H."/>
        </authorList>
    </citation>
    <scope>NUCLEOTIDE SEQUENCE [LARGE SCALE GENOMIC DNA]</scope>
    <source>
        <strain evidence="3 4">G-1-1-1</strain>
    </source>
</reference>
<dbReference type="AlphaFoldDB" id="A0A858RKS3"/>
<feature type="domain" description="GFO/IDH/MocA-like oxidoreductase" evidence="2">
    <location>
        <begin position="132"/>
        <end position="241"/>
    </location>
</feature>
<dbReference type="PANTHER" id="PTHR43377:SF6">
    <property type="entry name" value="GFO_IDH_MOCA-LIKE OXIDOREDUCTASE N-TERMINAL DOMAIN-CONTAINING PROTEIN"/>
    <property type="match status" value="1"/>
</dbReference>
<proteinExistence type="predicted"/>
<sequence>MNKPLSVGIAGCGYWGPNLARNFDAHQDARVAAICDTDPTRIDHMRIFYPQSAFFQDFAAMLAACDLDAVVIATPVRTHHPLAKAALLAGKHVLIEKPMASTSEECEELIAIAREKRLTLMVGHTYLYSEPVRKIAEIIGAGGIGEIKYINCQRLNLGLFQKDINVTWDLAPHDISIILHVMGECPQLVNCQGNANINPGIEDVTNLSLTFRNHRFATVQSSWLEPRKVRQMTFVGTHKMIVYDDLQPLEKLRIYDVRVECPPHYDNFAEFQYSYHYGDCYLPRIEQSEPLKNMCGHFIGCVREGLVPQTCGIRGLEMVRILEASSESLHSKGGPVPFSSSRVQSLPGFRSPPADFRSLKLTGV</sequence>
<protein>
    <submittedName>
        <fullName evidence="3">Gfo/Idh/MocA family oxidoreductase</fullName>
    </submittedName>
</protein>
<dbReference type="Pfam" id="PF01408">
    <property type="entry name" value="GFO_IDH_MocA"/>
    <property type="match status" value="1"/>
</dbReference>
<dbReference type="EMBL" id="CP051774">
    <property type="protein sequence ID" value="QJE97058.1"/>
    <property type="molecule type" value="Genomic_DNA"/>
</dbReference>
<dbReference type="InterPro" id="IPR055170">
    <property type="entry name" value="GFO_IDH_MocA-like_dom"/>
</dbReference>
<keyword evidence="4" id="KW-1185">Reference proteome</keyword>
<dbReference type="KEGG" id="luo:HHL09_15105"/>